<feature type="non-terminal residue" evidence="1">
    <location>
        <position position="64"/>
    </location>
</feature>
<evidence type="ECO:0000313" key="1">
    <source>
        <dbReference type="EMBL" id="KAH9293653.1"/>
    </source>
</evidence>
<dbReference type="EMBL" id="JAHRHJ020000876">
    <property type="protein sequence ID" value="KAH9293653.1"/>
    <property type="molecule type" value="Genomic_DNA"/>
</dbReference>
<protein>
    <submittedName>
        <fullName evidence="1">Uncharacterized protein</fullName>
    </submittedName>
</protein>
<keyword evidence="2" id="KW-1185">Reference proteome</keyword>
<name>A0AA38C6S0_TAXCH</name>
<accession>A0AA38C6S0</accession>
<proteinExistence type="predicted"/>
<dbReference type="AlphaFoldDB" id="A0AA38C6S0"/>
<gene>
    <name evidence="1" type="ORF">KI387_041145</name>
</gene>
<comment type="caution">
    <text evidence="1">The sequence shown here is derived from an EMBL/GenBank/DDBJ whole genome shotgun (WGS) entry which is preliminary data.</text>
</comment>
<feature type="non-terminal residue" evidence="1">
    <location>
        <position position="1"/>
    </location>
</feature>
<evidence type="ECO:0000313" key="2">
    <source>
        <dbReference type="Proteomes" id="UP000824469"/>
    </source>
</evidence>
<reference evidence="1 2" key="1">
    <citation type="journal article" date="2021" name="Nat. Plants">
        <title>The Taxus genome provides insights into paclitaxel biosynthesis.</title>
        <authorList>
            <person name="Xiong X."/>
            <person name="Gou J."/>
            <person name="Liao Q."/>
            <person name="Li Y."/>
            <person name="Zhou Q."/>
            <person name="Bi G."/>
            <person name="Li C."/>
            <person name="Du R."/>
            <person name="Wang X."/>
            <person name="Sun T."/>
            <person name="Guo L."/>
            <person name="Liang H."/>
            <person name="Lu P."/>
            <person name="Wu Y."/>
            <person name="Zhang Z."/>
            <person name="Ro D.K."/>
            <person name="Shang Y."/>
            <person name="Huang S."/>
            <person name="Yan J."/>
        </authorList>
    </citation>
    <scope>NUCLEOTIDE SEQUENCE [LARGE SCALE GENOMIC DNA]</scope>
    <source>
        <strain evidence="1">Ta-2019</strain>
    </source>
</reference>
<dbReference type="Proteomes" id="UP000824469">
    <property type="component" value="Unassembled WGS sequence"/>
</dbReference>
<organism evidence="1 2">
    <name type="scientific">Taxus chinensis</name>
    <name type="common">Chinese yew</name>
    <name type="synonym">Taxus wallichiana var. chinensis</name>
    <dbReference type="NCBI Taxonomy" id="29808"/>
    <lineage>
        <taxon>Eukaryota</taxon>
        <taxon>Viridiplantae</taxon>
        <taxon>Streptophyta</taxon>
        <taxon>Embryophyta</taxon>
        <taxon>Tracheophyta</taxon>
        <taxon>Spermatophyta</taxon>
        <taxon>Pinopsida</taxon>
        <taxon>Pinidae</taxon>
        <taxon>Conifers II</taxon>
        <taxon>Cupressales</taxon>
        <taxon>Taxaceae</taxon>
        <taxon>Taxus</taxon>
    </lineage>
</organism>
<sequence length="64" mass="7442">GSIDDDLEDKESTKATVKSYDYKKVSHNFDITDILDPVMRMVVLLVTKLNGKERWTRVNKAWLN</sequence>